<feature type="region of interest" description="Disordered" evidence="1">
    <location>
        <begin position="331"/>
        <end position="401"/>
    </location>
</feature>
<dbReference type="GO" id="GO:1990414">
    <property type="term" value="P:replication-born double-strand break repair via sister chromatid exchange"/>
    <property type="evidence" value="ECO:0007669"/>
    <property type="project" value="TreeGrafter"/>
</dbReference>
<dbReference type="InterPro" id="IPR006909">
    <property type="entry name" value="Rad21/Rec8_C_eu"/>
</dbReference>
<dbReference type="GO" id="GO:0003682">
    <property type="term" value="F:chromatin binding"/>
    <property type="evidence" value="ECO:0007669"/>
    <property type="project" value="TreeGrafter"/>
</dbReference>
<accession>A0A9P6T1U2</accession>
<dbReference type="Proteomes" id="UP000703661">
    <property type="component" value="Unassembled WGS sequence"/>
</dbReference>
<evidence type="ECO:0000256" key="1">
    <source>
        <dbReference type="SAM" id="MobiDB-lite"/>
    </source>
</evidence>
<dbReference type="InterPro" id="IPR039781">
    <property type="entry name" value="Rad21/Rec8-like"/>
</dbReference>
<proteinExistence type="predicted"/>
<sequence>MGAFDERRRRITLDEGSILGVTRPSPDNGERFNFDIPDDALVGEDLGLYIDSEGNLVDYAPALGIEDSGDKMLVPQISGITGSLGKHTRDREHDEYPQAAQPNFFQAEDVYMHDGHEQGTDKNLQFAEAIPQRRPRIGERQPKPSRLIIDEHTMLPRENMLESRENFQLHQAALIRERESKQAALSAKARIEGFMTRPLCVSGYGPDLATFWGSASARTVVTPVAKHHVNTTAEADQFNDTPLFFGAERDVDMSTEPPEPEEVRRRHMSADVSTTPVDLGGDGFGLGDIGSSNHSSHMPWSIDMRASVSVRSEHSSAGSDRHRRDFEAAFDKALGRPTQGRRTPSDANQGPMELDGLDDEPLIRRRHHTQRGNSASRSRESSRGASRQRTSSAGEGELSSSMGAYDPILDLVGQQDDGVMNPSASNASEKHAVIERETINFMGYVRSILTEAKTNIFSFEDVISVHGRRDVAASAFYHILSLSTMGKMRPTQAEPYKDIYVELIE</sequence>
<dbReference type="InterPro" id="IPR023093">
    <property type="entry name" value="ScpA-like_C"/>
</dbReference>
<dbReference type="OrthoDB" id="10071381at2759"/>
<reference evidence="3" key="1">
    <citation type="journal article" date="2020" name="Fungal Divers.">
        <title>Resolving the Mortierellaceae phylogeny through synthesis of multi-gene phylogenetics and phylogenomics.</title>
        <authorList>
            <person name="Vandepol N."/>
            <person name="Liber J."/>
            <person name="Desiro A."/>
            <person name="Na H."/>
            <person name="Kennedy M."/>
            <person name="Barry K."/>
            <person name="Grigoriev I.V."/>
            <person name="Miller A.N."/>
            <person name="O'Donnell K."/>
            <person name="Stajich J.E."/>
            <person name="Bonito G."/>
        </authorList>
    </citation>
    <scope>NUCLEOTIDE SEQUENCE</scope>
    <source>
        <strain evidence="3">NRRL 2769</strain>
    </source>
</reference>
<evidence type="ECO:0000259" key="2">
    <source>
        <dbReference type="Pfam" id="PF04824"/>
    </source>
</evidence>
<feature type="region of interest" description="Disordered" evidence="1">
    <location>
        <begin position="251"/>
        <end position="296"/>
    </location>
</feature>
<keyword evidence="4" id="KW-1185">Reference proteome</keyword>
<evidence type="ECO:0000313" key="3">
    <source>
        <dbReference type="EMBL" id="KAG0018673.1"/>
    </source>
</evidence>
<gene>
    <name evidence="3" type="ORF">BGZ80_006892</name>
</gene>
<dbReference type="PANTHER" id="PTHR12585:SF69">
    <property type="entry name" value="FI11703P"/>
    <property type="match status" value="1"/>
</dbReference>
<name>A0A9P6T1U2_9FUNG</name>
<dbReference type="EMBL" id="JAAAID010000343">
    <property type="protein sequence ID" value="KAG0018673.1"/>
    <property type="molecule type" value="Genomic_DNA"/>
</dbReference>
<feature type="domain" description="Rad21/Rec8-like protein C-terminal eukaryotic" evidence="2">
    <location>
        <begin position="464"/>
        <end position="502"/>
    </location>
</feature>
<protein>
    <recommendedName>
        <fullName evidence="2">Rad21/Rec8-like protein C-terminal eukaryotic domain-containing protein</fullName>
    </recommendedName>
</protein>
<evidence type="ECO:0000313" key="4">
    <source>
        <dbReference type="Proteomes" id="UP000703661"/>
    </source>
</evidence>
<organism evidence="3 4">
    <name type="scientific">Entomortierella chlamydospora</name>
    <dbReference type="NCBI Taxonomy" id="101097"/>
    <lineage>
        <taxon>Eukaryota</taxon>
        <taxon>Fungi</taxon>
        <taxon>Fungi incertae sedis</taxon>
        <taxon>Mucoromycota</taxon>
        <taxon>Mortierellomycotina</taxon>
        <taxon>Mortierellomycetes</taxon>
        <taxon>Mortierellales</taxon>
        <taxon>Mortierellaceae</taxon>
        <taxon>Entomortierella</taxon>
    </lineage>
</organism>
<dbReference type="AlphaFoldDB" id="A0A9P6T1U2"/>
<dbReference type="GO" id="GO:0008278">
    <property type="term" value="C:cohesin complex"/>
    <property type="evidence" value="ECO:0007669"/>
    <property type="project" value="InterPro"/>
</dbReference>
<dbReference type="GO" id="GO:0007062">
    <property type="term" value="P:sister chromatid cohesion"/>
    <property type="evidence" value="ECO:0007669"/>
    <property type="project" value="InterPro"/>
</dbReference>
<feature type="compositionally biased region" description="Polar residues" evidence="1">
    <location>
        <begin position="390"/>
        <end position="401"/>
    </location>
</feature>
<comment type="caution">
    <text evidence="3">The sequence shown here is derived from an EMBL/GenBank/DDBJ whole genome shotgun (WGS) entry which is preliminary data.</text>
</comment>
<dbReference type="PANTHER" id="PTHR12585">
    <property type="entry name" value="SCC1 / RAD21 FAMILY MEMBER"/>
    <property type="match status" value="1"/>
</dbReference>
<dbReference type="Pfam" id="PF04824">
    <property type="entry name" value="Rad21_Rec8"/>
    <property type="match status" value="1"/>
</dbReference>
<dbReference type="Gene3D" id="1.10.10.580">
    <property type="entry name" value="Structural maintenance of chromosome 1. Chain E"/>
    <property type="match status" value="1"/>
</dbReference>